<evidence type="ECO:0000313" key="2">
    <source>
        <dbReference type="Proteomes" id="UP001172386"/>
    </source>
</evidence>
<name>A0ACC3A4K4_9EURO</name>
<sequence>MASSAPATNGNRTASDFLTELSVGSEVDKILNDIKVNDFMKDTKPSKPPLSNGVSAQEIPPVTSILASFISSARPSLLTPSLRAKLHEVILDYIAVTAAGATIAPSTEPIFNGILAFTGLPAAAPHYATSNGTTSTGCTTITRGQTYPPQYAALLNATFGHSLDFDDTHAISSLHAGVTAIPAALACFESLALSPSQSSSPPTSDDLLLAISLAYETTIRIGVALSTASYSRGFHNTSVAGIFGSIAAIASLKKLSASAIANAFGLAGSKAAGSMQYLANGSWNKRLHPGFACHDAFLCVSLAEAGVIGAEKIIEGELGVLQAYTDRERSDVDWQRLIAGLGQKWEWEDSALKPYAGCRMTHAFIELSDHIGKEIREGKFESKKVRKVVCTMPKANMILVGQKTKNKVRPENMVDAQFSCYFQVANALCYGGTHDMAAYDRLQDPLIGVMAQRIECRVDESMGGMSARMEVVLENEEGSNSEVVKREQLEPLGEVSHPFVRELVEEKFLSLMAPVYGESRSKKVMECVYGIGKTKAESVRELLDLIAWPQK</sequence>
<proteinExistence type="predicted"/>
<dbReference type="Proteomes" id="UP001172386">
    <property type="component" value="Unassembled WGS sequence"/>
</dbReference>
<accession>A0ACC3A4K4</accession>
<dbReference type="EMBL" id="JAPDRQ010000101">
    <property type="protein sequence ID" value="KAJ9655247.1"/>
    <property type="molecule type" value="Genomic_DNA"/>
</dbReference>
<comment type="caution">
    <text evidence="1">The sequence shown here is derived from an EMBL/GenBank/DDBJ whole genome shotgun (WGS) entry which is preliminary data.</text>
</comment>
<protein>
    <submittedName>
        <fullName evidence="1">Uncharacterized protein</fullName>
    </submittedName>
</protein>
<keyword evidence="2" id="KW-1185">Reference proteome</keyword>
<reference evidence="1" key="1">
    <citation type="submission" date="2022-10" db="EMBL/GenBank/DDBJ databases">
        <title>Culturing micro-colonial fungi from biological soil crusts in the Mojave desert and describing Neophaeococcomyces mojavensis, and introducing the new genera and species Taxawa tesnikishii.</title>
        <authorList>
            <person name="Kurbessoian T."/>
            <person name="Stajich J.E."/>
        </authorList>
    </citation>
    <scope>NUCLEOTIDE SEQUENCE</scope>
    <source>
        <strain evidence="1">JES_112</strain>
    </source>
</reference>
<organism evidence="1 2">
    <name type="scientific">Neophaeococcomyces mojaviensis</name>
    <dbReference type="NCBI Taxonomy" id="3383035"/>
    <lineage>
        <taxon>Eukaryota</taxon>
        <taxon>Fungi</taxon>
        <taxon>Dikarya</taxon>
        <taxon>Ascomycota</taxon>
        <taxon>Pezizomycotina</taxon>
        <taxon>Eurotiomycetes</taxon>
        <taxon>Chaetothyriomycetidae</taxon>
        <taxon>Chaetothyriales</taxon>
        <taxon>Chaetothyriales incertae sedis</taxon>
        <taxon>Neophaeococcomyces</taxon>
    </lineage>
</organism>
<evidence type="ECO:0000313" key="1">
    <source>
        <dbReference type="EMBL" id="KAJ9655247.1"/>
    </source>
</evidence>
<gene>
    <name evidence="1" type="ORF">H2198_005863</name>
</gene>